<reference evidence="1 2" key="1">
    <citation type="submission" date="2021-10" db="EMBL/GenBank/DDBJ databases">
        <title>Alishewanella koreense sp. nov. isolated from seawater of southwestern coast in South Korea and the proposal for the reclassification of Rheinheimera perlucida and Rheinheimera tuosuensis as Arsukibacterium perlucida and Arsukibacterium tuosuensis.</title>
        <authorList>
            <person name="Kim K.H."/>
            <person name="Ruan W."/>
            <person name="Kim K.R."/>
            <person name="Baek J.H."/>
            <person name="Jeon C.O."/>
        </authorList>
    </citation>
    <scope>NUCLEOTIDE SEQUENCE [LARGE SCALE GENOMIC DNA]</scope>
    <source>
        <strain evidence="1 2">16-MA</strain>
    </source>
</reference>
<dbReference type="Proteomes" id="UP000633814">
    <property type="component" value="Unassembled WGS sequence"/>
</dbReference>
<gene>
    <name evidence="1" type="ORF">JAO78_005155</name>
</gene>
<dbReference type="RefSeq" id="WP_226750285.1">
    <property type="nucleotide sequence ID" value="NZ_JAEINI020000002.1"/>
</dbReference>
<comment type="caution">
    <text evidence="1">The sequence shown here is derived from an EMBL/GenBank/DDBJ whole genome shotgun (WGS) entry which is preliminary data.</text>
</comment>
<evidence type="ECO:0000313" key="2">
    <source>
        <dbReference type="Proteomes" id="UP000633814"/>
    </source>
</evidence>
<dbReference type="EMBL" id="JAEINI020000002">
    <property type="protein sequence ID" value="MCB5226199.1"/>
    <property type="molecule type" value="Genomic_DNA"/>
</dbReference>
<accession>A0ABS8C1I9</accession>
<keyword evidence="2" id="KW-1185">Reference proteome</keyword>
<protein>
    <submittedName>
        <fullName evidence="1">Uncharacterized protein</fullName>
    </submittedName>
</protein>
<sequence length="63" mass="7478">MWAKYRNKYGPLSPNQRDERIAAAQMLQLSALHGGKRQLDDFMLWTKPEERELSLDEAMQQWV</sequence>
<organism evidence="1 2">
    <name type="scientific">Alishewanella maricola</name>
    <dbReference type="NCBI Taxonomy" id="2795740"/>
    <lineage>
        <taxon>Bacteria</taxon>
        <taxon>Pseudomonadati</taxon>
        <taxon>Pseudomonadota</taxon>
        <taxon>Gammaproteobacteria</taxon>
        <taxon>Alteromonadales</taxon>
        <taxon>Alteromonadaceae</taxon>
        <taxon>Alishewanella</taxon>
    </lineage>
</organism>
<name>A0ABS8C1I9_9ALTE</name>
<proteinExistence type="predicted"/>
<evidence type="ECO:0000313" key="1">
    <source>
        <dbReference type="EMBL" id="MCB5226199.1"/>
    </source>
</evidence>